<reference evidence="2" key="2">
    <citation type="submission" date="2015-06" db="EMBL/GenBank/DDBJ databases">
        <title>Genome Sequence of Bacillus endophyticus and Analysis of its Companion Mechanism in the Ketogulonigenium vulgare-Bacillus strain Consortium.</title>
        <authorList>
            <person name="Jia N."/>
            <person name="Du J."/>
            <person name="Ding M.-Z."/>
            <person name="Gao F."/>
            <person name="Yuan Y.-J."/>
        </authorList>
    </citation>
    <scope>NUCLEOTIDE SEQUENCE [LARGE SCALE GENOMIC DNA]</scope>
    <source>
        <strain evidence="2">Hbe603</strain>
    </source>
</reference>
<gene>
    <name evidence="1" type="ORF">BEH_06645</name>
</gene>
<dbReference type="GeneID" id="93702571"/>
<organism evidence="1 2">
    <name type="scientific">Priestia filamentosa</name>
    <dbReference type="NCBI Taxonomy" id="1402861"/>
    <lineage>
        <taxon>Bacteria</taxon>
        <taxon>Bacillati</taxon>
        <taxon>Bacillota</taxon>
        <taxon>Bacilli</taxon>
        <taxon>Bacillales</taxon>
        <taxon>Bacillaceae</taxon>
        <taxon>Priestia</taxon>
    </lineage>
</organism>
<keyword evidence="2" id="KW-1185">Reference proteome</keyword>
<evidence type="ECO:0000313" key="2">
    <source>
        <dbReference type="Proteomes" id="UP000036202"/>
    </source>
</evidence>
<reference evidence="1 2" key="1">
    <citation type="journal article" date="2015" name="PLoS ONE">
        <title>Genome Sequence of Bacillus endophyticus and Analysis of Its Companion Mechanism in the Ketogulonigenium vulgare-Bacillus Strain Consortium.</title>
        <authorList>
            <person name="Jia N."/>
            <person name="Du J."/>
            <person name="Ding M.Z."/>
            <person name="Gao F."/>
            <person name="Yuan Y.J."/>
        </authorList>
    </citation>
    <scope>NUCLEOTIDE SEQUENCE [LARGE SCALE GENOMIC DNA]</scope>
    <source>
        <strain evidence="1 2">Hbe603</strain>
    </source>
</reference>
<dbReference type="PATRIC" id="fig|135735.6.peg.1334"/>
<dbReference type="KEGG" id="beo:BEH_06645"/>
<evidence type="ECO:0000313" key="1">
    <source>
        <dbReference type="EMBL" id="AKO91811.1"/>
    </source>
</evidence>
<sequence>MTNFAANVFFYEKRKGHLAKLTAICDSIEGFPLDYTAESLLDIELLYREIEKKEKWSIFQTSKEEFEEMMFVYFGEVVIESLSGAQWVIAEHPLLQGEQVMGMEYNAYAIYATAGFEDLNNKPLHYLFYEYERFTRRKAI</sequence>
<name>A0A1X7F7Y4_9BACI</name>
<dbReference type="EMBL" id="CP011974">
    <property type="protein sequence ID" value="AKO91811.1"/>
    <property type="molecule type" value="Genomic_DNA"/>
</dbReference>
<protein>
    <submittedName>
        <fullName evidence="1">Uncharacterized protein</fullName>
    </submittedName>
</protein>
<dbReference type="AlphaFoldDB" id="A0A1X7F7Y4"/>
<dbReference type="RefSeq" id="WP_046216817.1">
    <property type="nucleotide sequence ID" value="NZ_CP011974.1"/>
</dbReference>
<proteinExistence type="predicted"/>
<accession>A0A0H4KG97</accession>
<accession>A0A1X7F7Y4</accession>
<dbReference type="Proteomes" id="UP000036202">
    <property type="component" value="Chromosome"/>
</dbReference>